<dbReference type="AlphaFoldDB" id="A0A1I0N1E0"/>
<dbReference type="Pfam" id="PF02350">
    <property type="entry name" value="Epimerase_2"/>
    <property type="match status" value="1"/>
</dbReference>
<comment type="similarity">
    <text evidence="1">Belongs to the UDP-N-acetylglucosamine 2-epimerase family.</text>
</comment>
<dbReference type="PANTHER" id="PTHR43174">
    <property type="entry name" value="UDP-N-ACETYLGLUCOSAMINE 2-EPIMERASE"/>
    <property type="match status" value="1"/>
</dbReference>
<reference evidence="4" key="1">
    <citation type="submission" date="2016-10" db="EMBL/GenBank/DDBJ databases">
        <authorList>
            <person name="Varghese N."/>
            <person name="Submissions S."/>
        </authorList>
    </citation>
    <scope>NUCLEOTIDE SEQUENCE [LARGE SCALE GENOMIC DNA]</scope>
    <source>
        <strain evidence="4">DSM 17724</strain>
    </source>
</reference>
<dbReference type="GO" id="GO:0016853">
    <property type="term" value="F:isomerase activity"/>
    <property type="evidence" value="ECO:0007669"/>
    <property type="project" value="UniProtKB-KW"/>
</dbReference>
<organism evidence="3 4">
    <name type="scientific">Chryseobacterium wanjuense</name>
    <dbReference type="NCBI Taxonomy" id="356305"/>
    <lineage>
        <taxon>Bacteria</taxon>
        <taxon>Pseudomonadati</taxon>
        <taxon>Bacteroidota</taxon>
        <taxon>Flavobacteriia</taxon>
        <taxon>Flavobacteriales</taxon>
        <taxon>Weeksellaceae</taxon>
        <taxon>Chryseobacterium group</taxon>
        <taxon>Chryseobacterium</taxon>
    </lineage>
</organism>
<gene>
    <name evidence="3" type="ORF">SAMN05421841_0319</name>
</gene>
<dbReference type="PANTHER" id="PTHR43174:SF1">
    <property type="entry name" value="UDP-N-ACETYLGLUCOSAMINE 2-EPIMERASE"/>
    <property type="match status" value="1"/>
</dbReference>
<dbReference type="Proteomes" id="UP000199469">
    <property type="component" value="Unassembled WGS sequence"/>
</dbReference>
<dbReference type="EMBL" id="FOIU01000001">
    <property type="protein sequence ID" value="SEV94621.1"/>
    <property type="molecule type" value="Genomic_DNA"/>
</dbReference>
<evidence type="ECO:0000259" key="2">
    <source>
        <dbReference type="Pfam" id="PF02350"/>
    </source>
</evidence>
<name>A0A1I0N1E0_9FLAO</name>
<dbReference type="RefSeq" id="WP_089790328.1">
    <property type="nucleotide sequence ID" value="NZ_FOIU01000001.1"/>
</dbReference>
<dbReference type="STRING" id="356305.SAMN05421841_0319"/>
<dbReference type="NCBIfam" id="TIGR00236">
    <property type="entry name" value="wecB"/>
    <property type="match status" value="1"/>
</dbReference>
<evidence type="ECO:0000313" key="4">
    <source>
        <dbReference type="Proteomes" id="UP000199469"/>
    </source>
</evidence>
<dbReference type="CDD" id="cd03786">
    <property type="entry name" value="GTB_UDP-GlcNAc_2-Epimerase"/>
    <property type="match status" value="1"/>
</dbReference>
<protein>
    <submittedName>
        <fullName evidence="3">UDP-N-acetylglucosamine 2-epimerase (Non-hydrolysing)</fullName>
    </submittedName>
</protein>
<keyword evidence="4" id="KW-1185">Reference proteome</keyword>
<dbReference type="OrthoDB" id="9803238at2"/>
<proteinExistence type="inferred from homology"/>
<feature type="domain" description="UDP-N-acetylglucosamine 2-epimerase" evidence="2">
    <location>
        <begin position="25"/>
        <end position="363"/>
    </location>
</feature>
<dbReference type="InterPro" id="IPR029767">
    <property type="entry name" value="WecB-like"/>
</dbReference>
<accession>A0A1I0N1E0</accession>
<dbReference type="Gene3D" id="3.40.50.2000">
    <property type="entry name" value="Glycogen Phosphorylase B"/>
    <property type="match status" value="2"/>
</dbReference>
<evidence type="ECO:0000256" key="1">
    <source>
        <dbReference type="RuleBase" id="RU003513"/>
    </source>
</evidence>
<keyword evidence="1" id="KW-0413">Isomerase</keyword>
<dbReference type="SUPFAM" id="SSF53756">
    <property type="entry name" value="UDP-Glycosyltransferase/glycogen phosphorylase"/>
    <property type="match status" value="1"/>
</dbReference>
<dbReference type="InterPro" id="IPR003331">
    <property type="entry name" value="UDP_GlcNAc_Epimerase_2_dom"/>
</dbReference>
<sequence length="378" mass="43223">MKKLKVMTVVGTRPEIIRLSRVLSALDASEAVEHIIVHTGQNYDYELNQIFFEDLGLRKPDYFLEAAGKTATETVGNILIKIDPLLEELKLDAFLVLGDTNSCLCAIPAKKRQIPIFHMEAGNRCFDQRVPEETNRKIVDHTSDINLTYSDIAREYLLREGLPADRIIKTGSPMFEVLNHYLPQIESSDVLTRLNLEEGKYFVVSSHREENINSEKNFNGLIESLNAIAEKFGFPIIVSTHPRTRNMIDKMKVEVRPEIQFLKPLGFHDYNALQMRSYAVLSDSGTISEESSILNFRALNIRDAHERPEAMEEASVMMVGLSPERILQGLVQLQQQKTGKERNYRPVSDYSMPNVSEKMVRIILSYTDYVNRVVWSKK</sequence>
<evidence type="ECO:0000313" key="3">
    <source>
        <dbReference type="EMBL" id="SEV94621.1"/>
    </source>
</evidence>